<keyword evidence="1 7" id="KW-0436">Ligase</keyword>
<evidence type="ECO:0000256" key="4">
    <source>
        <dbReference type="ARBA" id="ARBA00023267"/>
    </source>
</evidence>
<dbReference type="GO" id="GO:0005524">
    <property type="term" value="F:ATP binding"/>
    <property type="evidence" value="ECO:0007669"/>
    <property type="project" value="UniProtKB-KW"/>
</dbReference>
<dbReference type="AlphaFoldDB" id="A0A7W7FSU9"/>
<dbReference type="EMBL" id="JACHMH010000001">
    <property type="protein sequence ID" value="MBB4675758.1"/>
    <property type="molecule type" value="Genomic_DNA"/>
</dbReference>
<dbReference type="RefSeq" id="WP_185001681.1">
    <property type="nucleotide sequence ID" value="NZ_BAAAUI010000077.1"/>
</dbReference>
<dbReference type="InterPro" id="IPR045864">
    <property type="entry name" value="aa-tRNA-synth_II/BPL/LPL"/>
</dbReference>
<keyword evidence="2" id="KW-0547">Nucleotide-binding</keyword>
<evidence type="ECO:0000313" key="7">
    <source>
        <dbReference type="EMBL" id="MBB4675758.1"/>
    </source>
</evidence>
<organism evidence="7 8">
    <name type="scientific">Crossiella cryophila</name>
    <dbReference type="NCBI Taxonomy" id="43355"/>
    <lineage>
        <taxon>Bacteria</taxon>
        <taxon>Bacillati</taxon>
        <taxon>Actinomycetota</taxon>
        <taxon>Actinomycetes</taxon>
        <taxon>Pseudonocardiales</taxon>
        <taxon>Pseudonocardiaceae</taxon>
        <taxon>Crossiella</taxon>
    </lineage>
</organism>
<dbReference type="PANTHER" id="PTHR12835">
    <property type="entry name" value="BIOTIN PROTEIN LIGASE"/>
    <property type="match status" value="1"/>
</dbReference>
<dbReference type="InterPro" id="IPR004408">
    <property type="entry name" value="Biotin_CoA_COase_ligase"/>
</dbReference>
<dbReference type="SUPFAM" id="SSF55681">
    <property type="entry name" value="Class II aaRS and biotin synthetases"/>
    <property type="match status" value="1"/>
</dbReference>
<dbReference type="EC" id="6.3.4.15" evidence="5"/>
<dbReference type="CDD" id="cd16442">
    <property type="entry name" value="BPL"/>
    <property type="match status" value="1"/>
</dbReference>
<dbReference type="PANTHER" id="PTHR12835:SF5">
    <property type="entry name" value="BIOTIN--PROTEIN LIGASE"/>
    <property type="match status" value="1"/>
</dbReference>
<dbReference type="Gene3D" id="2.30.30.100">
    <property type="match status" value="1"/>
</dbReference>
<name>A0A7W7FSU9_9PSEU</name>
<dbReference type="Gene3D" id="3.30.930.10">
    <property type="entry name" value="Bira Bifunctional Protein, Domain 2"/>
    <property type="match status" value="1"/>
</dbReference>
<evidence type="ECO:0000256" key="3">
    <source>
        <dbReference type="ARBA" id="ARBA00022840"/>
    </source>
</evidence>
<dbReference type="InterPro" id="IPR003142">
    <property type="entry name" value="BPL_C"/>
</dbReference>
<dbReference type="InterPro" id="IPR004143">
    <property type="entry name" value="BPL_LPL_catalytic"/>
</dbReference>
<dbReference type="Pfam" id="PF02237">
    <property type="entry name" value="BPL_C"/>
    <property type="match status" value="1"/>
</dbReference>
<keyword evidence="3" id="KW-0067">ATP-binding</keyword>
<evidence type="ECO:0000256" key="2">
    <source>
        <dbReference type="ARBA" id="ARBA00022741"/>
    </source>
</evidence>
<sequence>MRDWDDQAPAERPPLDAEGLREKLVRPGGPYAALEVVSCTGSTNSDLVAAAQSGAADRTVLIAETQTAGRGRNHDRQWFSPPRAGLYLSVLLRPGGVPFPRLGWLVMLAGVAVVNAVGELCEVQARLKWPNDLLVGPDLAKCGGILAEVVAGQLEPAVVLGIGVNVHHTRDELPVGPGGLRPTSLALQQAASLDRQLIAVRLLEELAKAEAHWRDAEGDPGRCGLVGDYRSACATLGKQVRVELPGGADLTGFAADVDLDGRLVIRTTTGELKPVSAGDVVHLRPVTPTGVPG</sequence>
<dbReference type="NCBIfam" id="TIGR00121">
    <property type="entry name" value="birA_ligase"/>
    <property type="match status" value="1"/>
</dbReference>
<evidence type="ECO:0000256" key="5">
    <source>
        <dbReference type="ARBA" id="ARBA00024227"/>
    </source>
</evidence>
<feature type="domain" description="BPL/LPL catalytic" evidence="6">
    <location>
        <begin position="19"/>
        <end position="214"/>
    </location>
</feature>
<proteinExistence type="predicted"/>
<reference evidence="7 8" key="1">
    <citation type="submission" date="2020-08" db="EMBL/GenBank/DDBJ databases">
        <title>Sequencing the genomes of 1000 actinobacteria strains.</title>
        <authorList>
            <person name="Klenk H.-P."/>
        </authorList>
    </citation>
    <scope>NUCLEOTIDE SEQUENCE [LARGE SCALE GENOMIC DNA]</scope>
    <source>
        <strain evidence="7 8">DSM 44230</strain>
    </source>
</reference>
<accession>A0A7W7FSU9</accession>
<evidence type="ECO:0000313" key="8">
    <source>
        <dbReference type="Proteomes" id="UP000533598"/>
    </source>
</evidence>
<dbReference type="InterPro" id="IPR008988">
    <property type="entry name" value="Transcriptional_repressor_C"/>
</dbReference>
<dbReference type="GO" id="GO:0004077">
    <property type="term" value="F:biotin--[biotin carboxyl-carrier protein] ligase activity"/>
    <property type="evidence" value="ECO:0007669"/>
    <property type="project" value="UniProtKB-EC"/>
</dbReference>
<protein>
    <recommendedName>
        <fullName evidence="5">biotin--[biotin carboxyl-carrier protein] ligase</fullName>
        <ecNumber evidence="5">6.3.4.15</ecNumber>
    </recommendedName>
</protein>
<evidence type="ECO:0000256" key="1">
    <source>
        <dbReference type="ARBA" id="ARBA00022598"/>
    </source>
</evidence>
<keyword evidence="8" id="KW-1185">Reference proteome</keyword>
<dbReference type="PROSITE" id="PS51733">
    <property type="entry name" value="BPL_LPL_CATALYTIC"/>
    <property type="match status" value="1"/>
</dbReference>
<dbReference type="Proteomes" id="UP000533598">
    <property type="component" value="Unassembled WGS sequence"/>
</dbReference>
<evidence type="ECO:0000259" key="6">
    <source>
        <dbReference type="PROSITE" id="PS51733"/>
    </source>
</evidence>
<keyword evidence="4" id="KW-0092">Biotin</keyword>
<comment type="caution">
    <text evidence="7">The sequence shown here is derived from an EMBL/GenBank/DDBJ whole genome shotgun (WGS) entry which is preliminary data.</text>
</comment>
<dbReference type="Pfam" id="PF03099">
    <property type="entry name" value="BPL_LplA_LipB"/>
    <property type="match status" value="1"/>
</dbReference>
<gene>
    <name evidence="7" type="ORF">HNR67_001876</name>
</gene>
<dbReference type="GO" id="GO:0005737">
    <property type="term" value="C:cytoplasm"/>
    <property type="evidence" value="ECO:0007669"/>
    <property type="project" value="TreeGrafter"/>
</dbReference>
<dbReference type="SUPFAM" id="SSF50037">
    <property type="entry name" value="C-terminal domain of transcriptional repressors"/>
    <property type="match status" value="1"/>
</dbReference>